<proteinExistence type="predicted"/>
<evidence type="ECO:0000313" key="3">
    <source>
        <dbReference type="Proteomes" id="UP001314170"/>
    </source>
</evidence>
<dbReference type="SUPFAM" id="SSF48452">
    <property type="entry name" value="TPR-like"/>
    <property type="match status" value="1"/>
</dbReference>
<evidence type="ECO:0000313" key="2">
    <source>
        <dbReference type="EMBL" id="CAK7356115.1"/>
    </source>
</evidence>
<name>A0AAV1SU87_9ROSI</name>
<feature type="domain" description="TmcB/TmcC TPR repeats" evidence="1">
    <location>
        <begin position="153"/>
        <end position="198"/>
    </location>
</feature>
<dbReference type="EMBL" id="CAWUPB010001197">
    <property type="protein sequence ID" value="CAK7356115.1"/>
    <property type="molecule type" value="Genomic_DNA"/>
</dbReference>
<organism evidence="2 3">
    <name type="scientific">Dovyalis caffra</name>
    <dbReference type="NCBI Taxonomy" id="77055"/>
    <lineage>
        <taxon>Eukaryota</taxon>
        <taxon>Viridiplantae</taxon>
        <taxon>Streptophyta</taxon>
        <taxon>Embryophyta</taxon>
        <taxon>Tracheophyta</taxon>
        <taxon>Spermatophyta</taxon>
        <taxon>Magnoliopsida</taxon>
        <taxon>eudicotyledons</taxon>
        <taxon>Gunneridae</taxon>
        <taxon>Pentapetalae</taxon>
        <taxon>rosids</taxon>
        <taxon>fabids</taxon>
        <taxon>Malpighiales</taxon>
        <taxon>Salicaceae</taxon>
        <taxon>Flacourtieae</taxon>
        <taxon>Dovyalis</taxon>
    </lineage>
</organism>
<dbReference type="PANTHER" id="PTHR26312:SF123">
    <property type="entry name" value="TETRATRICOPEPTIDE REPEAT (TPR)-LIKE SUPERFAMILY PROTEIN"/>
    <property type="match status" value="1"/>
</dbReference>
<dbReference type="InterPro" id="IPR011990">
    <property type="entry name" value="TPR-like_helical_dom_sf"/>
</dbReference>
<protein>
    <recommendedName>
        <fullName evidence="1">TmcB/TmcC TPR repeats domain-containing protein</fullName>
    </recommendedName>
</protein>
<accession>A0AAV1SU87</accession>
<dbReference type="Pfam" id="PF25474">
    <property type="entry name" value="TPR_TmcB"/>
    <property type="match status" value="1"/>
</dbReference>
<dbReference type="InterPro" id="IPR057352">
    <property type="entry name" value="TPR_TmcB/C"/>
</dbReference>
<dbReference type="Gene3D" id="1.25.40.10">
    <property type="entry name" value="Tetratricopeptide repeat domain"/>
    <property type="match status" value="1"/>
</dbReference>
<sequence length="279" mass="30311">MKSVLLRTGSVPIQSLVRSGSPKISLTRCDSVTNFFSGEKTGVSSPRISLHLDNNRRGSATPIRRALSESDVIRSEREVSGGLTKLSGTGLQSFPAIIPEEHVFGDSVDDCAGTWQKSGIPLEELGFSGDGFGKSDGGRGGSSGDDWRGGVDVSKIGDYYKQMLKSNPKDALILRNYGKYLHEVEGDVEKAEEYYGRAILASPGDGEVLSLYGKLIWETKRDGERAKSYFDQAVFASPNDCMVLGSYANFMWEAEEADDEEKNDNKREVLSAAAVVAVF</sequence>
<evidence type="ECO:0000259" key="1">
    <source>
        <dbReference type="Pfam" id="PF25474"/>
    </source>
</evidence>
<reference evidence="2 3" key="1">
    <citation type="submission" date="2024-01" db="EMBL/GenBank/DDBJ databases">
        <authorList>
            <person name="Waweru B."/>
        </authorList>
    </citation>
    <scope>NUCLEOTIDE SEQUENCE [LARGE SCALE GENOMIC DNA]</scope>
</reference>
<keyword evidence="3" id="KW-1185">Reference proteome</keyword>
<gene>
    <name evidence="2" type="ORF">DCAF_LOCUS26384</name>
</gene>
<dbReference type="Proteomes" id="UP001314170">
    <property type="component" value="Unassembled WGS sequence"/>
</dbReference>
<dbReference type="AlphaFoldDB" id="A0AAV1SU87"/>
<comment type="caution">
    <text evidence="2">The sequence shown here is derived from an EMBL/GenBank/DDBJ whole genome shotgun (WGS) entry which is preliminary data.</text>
</comment>
<dbReference type="PANTHER" id="PTHR26312">
    <property type="entry name" value="TETRATRICOPEPTIDE REPEAT PROTEIN 5"/>
    <property type="match status" value="1"/>
</dbReference>